<dbReference type="SUPFAM" id="SSF50249">
    <property type="entry name" value="Nucleic acid-binding proteins"/>
    <property type="match status" value="2"/>
</dbReference>
<dbReference type="NCBIfam" id="TIGR00358">
    <property type="entry name" value="3_prime_RNase"/>
    <property type="match status" value="1"/>
</dbReference>
<evidence type="ECO:0000256" key="6">
    <source>
        <dbReference type="ARBA" id="ARBA00022884"/>
    </source>
</evidence>
<dbReference type="Gene3D" id="2.40.50.140">
    <property type="entry name" value="Nucleic acid-binding proteins"/>
    <property type="match status" value="1"/>
</dbReference>
<dbReference type="EMBL" id="CP058214">
    <property type="protein sequence ID" value="QPC45138.1"/>
    <property type="molecule type" value="Genomic_DNA"/>
</dbReference>
<dbReference type="GO" id="GO:0006402">
    <property type="term" value="P:mRNA catabolic process"/>
    <property type="evidence" value="ECO:0007669"/>
    <property type="project" value="TreeGrafter"/>
</dbReference>
<keyword evidence="3 7" id="KW-0540">Nuclease</keyword>
<sequence length="785" mass="86377">MTTKTNDLTQQRKTKDKRTAGELPSETDILDFIQNEPGRVGKREIARAFQIKGAQRVELKRLLKDMTERGLLARESKQLRDPTVLPPVTVLEVSGTDSDGELIAVPSNWDADEHGPPPAIVVETPKTRGKREESRPPGEGDRILARLTATATGPDGRPSAYEARVIRKLADAARRVLGLFHQTKGQGMRIVPVDKKGAKELAVLPGDEAGAKSGELVSAEIVKDRGRGLVRARIRERLGRVDDQRNISLVAIHQRGIPDHFPDEVTEAADRLAPLDLAGRTDMRDTPLVTIDPPDARDHDDAVWAEPDDAGDNEGGFRVVVAIADVAAYVHPGSVLDREARRRGNSVYFPDRVVPMLPEKLSADLCSLREGEDRPALACIMRFDKAGTKLDHRFERIVMRSAAGLSYEQAQAAIDGRTDDKTGPLLDPVLKPLWAAYRALSAARKRRGPLELDIPERKLVLDAHGLIERVVTPERLDAHKLIEEMMIQANVAAAETLEKARVPLIYRVHDAPSDEKAAALSEFLRTIGLSLAKGQTLKPQHFNKILEAVRGREYEHLVNEVVLRTQAQAIYTPENGGHFGLNLRRYAHFTSPIRRYADLIVHRALITAHGFGKDGLSEEDIARLEETAETISDAERRAMAAERDTVDRLVARHLADKVGSVFKGRIAGVTRAGLFITLDDTGADGFVPMGSLIQDFFVYDEAGHALVGRHTGETYRLGDRVEVRLVEVTPIAGGIRMEMLSDGHKSAKPAKSARPAKTAKSRKRDKAAKPRGRGTARGRKSKAKA</sequence>
<dbReference type="PROSITE" id="PS01175">
    <property type="entry name" value="RIBONUCLEASE_II"/>
    <property type="match status" value="1"/>
</dbReference>
<dbReference type="PANTHER" id="PTHR23355:SF9">
    <property type="entry name" value="DIS3-LIKE EXONUCLEASE 2"/>
    <property type="match status" value="1"/>
</dbReference>
<feature type="region of interest" description="Disordered" evidence="8">
    <location>
        <begin position="1"/>
        <end position="26"/>
    </location>
</feature>
<reference evidence="10 11" key="1">
    <citation type="submission" date="2020-06" db="EMBL/GenBank/DDBJ databases">
        <title>Genome sequence of 2 isolates from Red Sea Mangroves.</title>
        <authorList>
            <person name="Sefrji F."/>
            <person name="Michoud G."/>
            <person name="Merlino G."/>
            <person name="Daffonchio D."/>
        </authorList>
    </citation>
    <scope>NUCLEOTIDE SEQUENCE [LARGE SCALE GENOMIC DNA]</scope>
    <source>
        <strain evidence="10 11">R1DC25</strain>
    </source>
</reference>
<evidence type="ECO:0000256" key="1">
    <source>
        <dbReference type="ARBA" id="ARBA00001849"/>
    </source>
</evidence>
<evidence type="ECO:0000256" key="5">
    <source>
        <dbReference type="ARBA" id="ARBA00022839"/>
    </source>
</evidence>
<organism evidence="10 11">
    <name type="scientific">Kaustia mangrovi</name>
    <dbReference type="NCBI Taxonomy" id="2593653"/>
    <lineage>
        <taxon>Bacteria</taxon>
        <taxon>Pseudomonadati</taxon>
        <taxon>Pseudomonadota</taxon>
        <taxon>Alphaproteobacteria</taxon>
        <taxon>Hyphomicrobiales</taxon>
        <taxon>Parvibaculaceae</taxon>
        <taxon>Kaustia</taxon>
    </lineage>
</organism>
<comment type="catalytic activity">
    <reaction evidence="1 7">
        <text>Exonucleolytic cleavage in the 3'- to 5'-direction to yield nucleoside 5'-phosphates.</text>
        <dbReference type="EC" id="3.1.13.1"/>
    </reaction>
</comment>
<dbReference type="GO" id="GO:0008859">
    <property type="term" value="F:exoribonuclease II activity"/>
    <property type="evidence" value="ECO:0007669"/>
    <property type="project" value="UniProtKB-UniRule"/>
</dbReference>
<dbReference type="InterPro" id="IPR004476">
    <property type="entry name" value="RNase_II/RNase_R"/>
</dbReference>
<accession>A0A7S8C804</accession>
<dbReference type="PROSITE" id="PS50126">
    <property type="entry name" value="S1"/>
    <property type="match status" value="1"/>
</dbReference>
<dbReference type="Proteomes" id="UP000593594">
    <property type="component" value="Chromosome"/>
</dbReference>
<dbReference type="InterPro" id="IPR050180">
    <property type="entry name" value="RNR_Ribonuclease"/>
</dbReference>
<dbReference type="CDD" id="cd04471">
    <property type="entry name" value="S1_RNase_R"/>
    <property type="match status" value="1"/>
</dbReference>
<dbReference type="NCBIfam" id="TIGR02063">
    <property type="entry name" value="RNase_R"/>
    <property type="match status" value="1"/>
</dbReference>
<feature type="region of interest" description="Disordered" evidence="8">
    <location>
        <begin position="739"/>
        <end position="785"/>
    </location>
</feature>
<evidence type="ECO:0000256" key="2">
    <source>
        <dbReference type="ARBA" id="ARBA00022490"/>
    </source>
</evidence>
<evidence type="ECO:0000256" key="3">
    <source>
        <dbReference type="ARBA" id="ARBA00022722"/>
    </source>
</evidence>
<dbReference type="InterPro" id="IPR001900">
    <property type="entry name" value="RNase_II/R"/>
</dbReference>
<dbReference type="EC" id="3.1.13.1" evidence="7"/>
<dbReference type="PANTHER" id="PTHR23355">
    <property type="entry name" value="RIBONUCLEASE"/>
    <property type="match status" value="1"/>
</dbReference>
<comment type="subcellular location">
    <subcellularLocation>
        <location evidence="7">Cytoplasm</location>
    </subcellularLocation>
</comment>
<evidence type="ECO:0000313" key="10">
    <source>
        <dbReference type="EMBL" id="QPC45138.1"/>
    </source>
</evidence>
<feature type="domain" description="S1 motif" evidence="9">
    <location>
        <begin position="659"/>
        <end position="740"/>
    </location>
</feature>
<dbReference type="KEGG" id="kmn:HW532_02045"/>
<dbReference type="InterPro" id="IPR011805">
    <property type="entry name" value="RNase_R"/>
</dbReference>
<keyword evidence="5 7" id="KW-0269">Exonuclease</keyword>
<feature type="compositionally biased region" description="Polar residues" evidence="8">
    <location>
        <begin position="1"/>
        <end position="11"/>
    </location>
</feature>
<proteinExistence type="inferred from homology"/>
<dbReference type="AlphaFoldDB" id="A0A7S8C804"/>
<dbReference type="SMART" id="SM00316">
    <property type="entry name" value="S1"/>
    <property type="match status" value="1"/>
</dbReference>
<comment type="similarity">
    <text evidence="7">Belongs to the RNR ribonuclease family. RNase R subfamily.</text>
</comment>
<evidence type="ECO:0000256" key="4">
    <source>
        <dbReference type="ARBA" id="ARBA00022801"/>
    </source>
</evidence>
<dbReference type="InterPro" id="IPR003029">
    <property type="entry name" value="S1_domain"/>
</dbReference>
<name>A0A7S8C804_9HYPH</name>
<gene>
    <name evidence="7 10" type="primary">rnr</name>
    <name evidence="10" type="ORF">HW532_02045</name>
</gene>
<evidence type="ECO:0000259" key="9">
    <source>
        <dbReference type="PROSITE" id="PS50126"/>
    </source>
</evidence>
<keyword evidence="2 7" id="KW-0963">Cytoplasm</keyword>
<feature type="compositionally biased region" description="Basic residues" evidence="8">
    <location>
        <begin position="757"/>
        <end position="785"/>
    </location>
</feature>
<dbReference type="Pfam" id="PF17876">
    <property type="entry name" value="CSD2"/>
    <property type="match status" value="1"/>
</dbReference>
<dbReference type="Pfam" id="PF00575">
    <property type="entry name" value="S1"/>
    <property type="match status" value="1"/>
</dbReference>
<dbReference type="SMART" id="SM00955">
    <property type="entry name" value="RNB"/>
    <property type="match status" value="1"/>
</dbReference>
<protein>
    <recommendedName>
        <fullName evidence="7">Ribonuclease R</fullName>
        <shortName evidence="7">RNase R</shortName>
        <ecNumber evidence="7">3.1.13.1</ecNumber>
    </recommendedName>
</protein>
<dbReference type="InterPro" id="IPR040476">
    <property type="entry name" value="CSD2"/>
</dbReference>
<evidence type="ECO:0000256" key="8">
    <source>
        <dbReference type="SAM" id="MobiDB-lite"/>
    </source>
</evidence>
<keyword evidence="11" id="KW-1185">Reference proteome</keyword>
<evidence type="ECO:0000256" key="7">
    <source>
        <dbReference type="HAMAP-Rule" id="MF_01895"/>
    </source>
</evidence>
<keyword evidence="4 7" id="KW-0378">Hydrolase</keyword>
<dbReference type="InterPro" id="IPR012340">
    <property type="entry name" value="NA-bd_OB-fold"/>
</dbReference>
<keyword evidence="6 7" id="KW-0694">RNA-binding</keyword>
<dbReference type="InterPro" id="IPR022966">
    <property type="entry name" value="RNase_II/R_CS"/>
</dbReference>
<comment type="function">
    <text evidence="7">3'-5' exoribonuclease that releases 5'-nucleoside monophosphates and is involved in maturation of structured RNAs.</text>
</comment>
<dbReference type="HAMAP" id="MF_01895">
    <property type="entry name" value="RNase_R"/>
    <property type="match status" value="1"/>
</dbReference>
<evidence type="ECO:0000313" key="11">
    <source>
        <dbReference type="Proteomes" id="UP000593594"/>
    </source>
</evidence>
<dbReference type="GO" id="GO:0003723">
    <property type="term" value="F:RNA binding"/>
    <property type="evidence" value="ECO:0007669"/>
    <property type="project" value="UniProtKB-UniRule"/>
</dbReference>
<feature type="compositionally biased region" description="Basic and acidic residues" evidence="8">
    <location>
        <begin position="130"/>
        <end position="140"/>
    </location>
</feature>
<dbReference type="Pfam" id="PF00773">
    <property type="entry name" value="RNB"/>
    <property type="match status" value="1"/>
</dbReference>
<feature type="region of interest" description="Disordered" evidence="8">
    <location>
        <begin position="107"/>
        <end position="140"/>
    </location>
</feature>
<dbReference type="GO" id="GO:0005829">
    <property type="term" value="C:cytosol"/>
    <property type="evidence" value="ECO:0007669"/>
    <property type="project" value="TreeGrafter"/>
</dbReference>